<dbReference type="PANTHER" id="PTHR46082">
    <property type="entry name" value="ATP/GTP-BINDING PROTEIN-RELATED"/>
    <property type="match status" value="1"/>
</dbReference>
<dbReference type="InterPro" id="IPR053137">
    <property type="entry name" value="NLR-like"/>
</dbReference>
<comment type="caution">
    <text evidence="2">The sequence shown here is derived from an EMBL/GenBank/DDBJ whole genome shotgun (WGS) entry which is preliminary data.</text>
</comment>
<dbReference type="SUPFAM" id="SSF48452">
    <property type="entry name" value="TPR-like"/>
    <property type="match status" value="4"/>
</dbReference>
<protein>
    <recommendedName>
        <fullName evidence="4">Kinesin light chain</fullName>
    </recommendedName>
</protein>
<feature type="region of interest" description="Disordered" evidence="1">
    <location>
        <begin position="438"/>
        <end position="483"/>
    </location>
</feature>
<gene>
    <name evidence="2" type="ORF">GPECTOR_51g707</name>
</gene>
<name>A0A150G7C5_GONPE</name>
<dbReference type="Proteomes" id="UP000075714">
    <property type="component" value="Unassembled WGS sequence"/>
</dbReference>
<dbReference type="Gene3D" id="1.25.40.10">
    <property type="entry name" value="Tetratricopeptide repeat domain"/>
    <property type="match status" value="5"/>
</dbReference>
<sequence length="1082" mass="111517">MCADCEHPAAGLRAAAAELRHALAGGAVAQVPGPEEEWTEATRMQALEAAERSLGASHRETLSTVGKLVALQRSRGRYAEAEELCRRALEGREQTLGPEHPDTFATVDTLAGILRTQGKKDEAASLYARLLSGCDRTLGPSHAQTLAACRSLAAVLESLGRIEEAAALTRRALQGSSQATAGADVVSTLADISNLAGLMLQHSEAERLLRRALDGYGRSLGPNHPETLSCLANLACCLEAQGRLPEAEAAARRVLEGRRQALGRGHASTLASLQYLANLLGPQGRHGEAEGLLRRALEGFEQTLGRSHPITRDCLGNLAAALEAQEQLDEAEALTRRVLELTRQALGAAADDTLIAQTNLAGILAKRGALRGAEVAFREALAVLHDTHGPAHADTQACLRGLARVLMVQGRSSELGLIKAQLVEGGGSPLALECISEEGGNGEETTRAGTAARASERVGAGPGVPQVGTAADGGQSAAAGAATGAEEAEVAEEVGEAACRAAVEEAERREGPEHPATLAALQRLAAALEARAADDGGGGGGGREEEAERLLRRVMEVRRKALGDYHPETLATVNRLASLLLRRDKCSAEAGSLLKRALWAVEIEDPSLSEDGGGEAFGKGRGNSINHLQHRAQPHGATRASGSGSGGKSGGGGGRTAALRGLLSLASGLAASLASQGAHERAEGVLRAALVGYERSYGSAHVETLGCVGCLAAALVAQQPPDPVKLDEAERLYRRQLDGYPQLLECLGSLGKELGGFHPAMLDAASRFAQLLQSRGKYREAERLYKTVLEGRGRVLGTRHPDTLGALRALTEVRELSFRRGVSRRITRGESLGASRRQRELVLSSESGVDAAAAAGDGGGGSGLAVSVRHLEAGNLRVVKSATGVVGTAAPVAGGAAAPGAGGAIRAVVISAAGSGRVLSAAGSNRWVSGATPTITVSGADSSRFISGSGVMPAVVGEHGEGSIHNGKCGGEADLRWQQRAKSGHRVHMLVNASDASQLDSSEAKAVVVRAASSRQASAVGLGKPVGFARLPPAVATSVVSVSAASTTPPTADCERRTVGRLAALLDLLLCGCHAGRVRAEF</sequence>
<evidence type="ECO:0000256" key="1">
    <source>
        <dbReference type="SAM" id="MobiDB-lite"/>
    </source>
</evidence>
<dbReference type="PANTHER" id="PTHR46082:SF6">
    <property type="entry name" value="AAA+ ATPASE DOMAIN-CONTAINING PROTEIN-RELATED"/>
    <property type="match status" value="1"/>
</dbReference>
<proteinExistence type="predicted"/>
<accession>A0A150G7C5</accession>
<feature type="compositionally biased region" description="Low complexity" evidence="1">
    <location>
        <begin position="470"/>
        <end position="483"/>
    </location>
</feature>
<evidence type="ECO:0008006" key="4">
    <source>
        <dbReference type="Google" id="ProtNLM"/>
    </source>
</evidence>
<feature type="compositionally biased region" description="Gly residues" evidence="1">
    <location>
        <begin position="643"/>
        <end position="654"/>
    </location>
</feature>
<dbReference type="AlphaFoldDB" id="A0A150G7C5"/>
<dbReference type="OrthoDB" id="549701at2759"/>
<dbReference type="SMART" id="SM00028">
    <property type="entry name" value="TPR"/>
    <property type="match status" value="6"/>
</dbReference>
<dbReference type="STRING" id="33097.A0A150G7C5"/>
<dbReference type="InterPro" id="IPR011990">
    <property type="entry name" value="TPR-like_helical_dom_sf"/>
</dbReference>
<reference evidence="3" key="1">
    <citation type="journal article" date="2016" name="Nat. Commun.">
        <title>The Gonium pectorale genome demonstrates co-option of cell cycle regulation during the evolution of multicellularity.</title>
        <authorList>
            <person name="Hanschen E.R."/>
            <person name="Marriage T.N."/>
            <person name="Ferris P.J."/>
            <person name="Hamaji T."/>
            <person name="Toyoda A."/>
            <person name="Fujiyama A."/>
            <person name="Neme R."/>
            <person name="Noguchi H."/>
            <person name="Minakuchi Y."/>
            <person name="Suzuki M."/>
            <person name="Kawai-Toyooka H."/>
            <person name="Smith D.R."/>
            <person name="Sparks H."/>
            <person name="Anderson J."/>
            <person name="Bakaric R."/>
            <person name="Luria V."/>
            <person name="Karger A."/>
            <person name="Kirschner M.W."/>
            <person name="Durand P.M."/>
            <person name="Michod R.E."/>
            <person name="Nozaki H."/>
            <person name="Olson B.J."/>
        </authorList>
    </citation>
    <scope>NUCLEOTIDE SEQUENCE [LARGE SCALE GENOMIC DNA]</scope>
    <source>
        <strain evidence="3">NIES-2863</strain>
    </source>
</reference>
<organism evidence="2 3">
    <name type="scientific">Gonium pectorale</name>
    <name type="common">Green alga</name>
    <dbReference type="NCBI Taxonomy" id="33097"/>
    <lineage>
        <taxon>Eukaryota</taxon>
        <taxon>Viridiplantae</taxon>
        <taxon>Chlorophyta</taxon>
        <taxon>core chlorophytes</taxon>
        <taxon>Chlorophyceae</taxon>
        <taxon>CS clade</taxon>
        <taxon>Chlamydomonadales</taxon>
        <taxon>Volvocaceae</taxon>
        <taxon>Gonium</taxon>
    </lineage>
</organism>
<evidence type="ECO:0000313" key="3">
    <source>
        <dbReference type="Proteomes" id="UP000075714"/>
    </source>
</evidence>
<dbReference type="InterPro" id="IPR019734">
    <property type="entry name" value="TPR_rpt"/>
</dbReference>
<dbReference type="Pfam" id="PF13424">
    <property type="entry name" value="TPR_12"/>
    <property type="match status" value="3"/>
</dbReference>
<keyword evidence="3" id="KW-1185">Reference proteome</keyword>
<evidence type="ECO:0000313" key="2">
    <source>
        <dbReference type="EMBL" id="KXZ45721.1"/>
    </source>
</evidence>
<dbReference type="EMBL" id="LSYV01000052">
    <property type="protein sequence ID" value="KXZ45721.1"/>
    <property type="molecule type" value="Genomic_DNA"/>
</dbReference>
<feature type="region of interest" description="Disordered" evidence="1">
    <location>
        <begin position="610"/>
        <end position="654"/>
    </location>
</feature>
<dbReference type="Pfam" id="PF13374">
    <property type="entry name" value="TPR_10"/>
    <property type="match status" value="4"/>
</dbReference>